<gene>
    <name evidence="5" type="ORF">ACFSJS_06915</name>
</gene>
<sequence>MDASGGGGTNAVDAGSGFSGAVGLVLARPARLLGIEPFFMEFIAGIEERLAERGLSVLLHVVADQEAEVAAYRRWAERELVEAVVVVNRTVADRRLPVLRELGLPAVLVGAGDDLGEPGGTGGPGSRAMPAVRTDDAGPVREALAHLLDLGHRRIARISGPADLLHTRARTEALVEGCREAGIEPVVVEGDYSGEAGAGLTRELLRGPQPPTAILYDNDVMAVAGLGAARELGVAVPDRLSLIAWDDSTLCRLASPPLTTMSVDVHRYGVLVAESVLELVDGEPVAERWSPTARCVPRGSTARCPVRSTA</sequence>
<dbReference type="EMBL" id="JBHUFU010000003">
    <property type="protein sequence ID" value="MFD1829392.1"/>
    <property type="molecule type" value="Genomic_DNA"/>
</dbReference>
<dbReference type="PANTHER" id="PTHR30146">
    <property type="entry name" value="LACI-RELATED TRANSCRIPTIONAL REPRESSOR"/>
    <property type="match status" value="1"/>
</dbReference>
<proteinExistence type="predicted"/>
<evidence type="ECO:0000313" key="6">
    <source>
        <dbReference type="Proteomes" id="UP001597365"/>
    </source>
</evidence>
<organism evidence="5 6">
    <name type="scientific">Streptomyces desertarenae</name>
    <dbReference type="NCBI Taxonomy" id="2666184"/>
    <lineage>
        <taxon>Bacteria</taxon>
        <taxon>Bacillati</taxon>
        <taxon>Actinomycetota</taxon>
        <taxon>Actinomycetes</taxon>
        <taxon>Kitasatosporales</taxon>
        <taxon>Streptomycetaceae</taxon>
        <taxon>Streptomyces</taxon>
    </lineage>
</organism>
<dbReference type="PANTHER" id="PTHR30146:SF155">
    <property type="entry name" value="ALANINE RACEMASE"/>
    <property type="match status" value="1"/>
</dbReference>
<evidence type="ECO:0000256" key="1">
    <source>
        <dbReference type="ARBA" id="ARBA00023015"/>
    </source>
</evidence>
<evidence type="ECO:0000313" key="5">
    <source>
        <dbReference type="EMBL" id="MFD1829392.1"/>
    </source>
</evidence>
<reference evidence="6" key="1">
    <citation type="journal article" date="2019" name="Int. J. Syst. Evol. Microbiol.">
        <title>The Global Catalogue of Microorganisms (GCM) 10K type strain sequencing project: providing services to taxonomists for standard genome sequencing and annotation.</title>
        <authorList>
            <consortium name="The Broad Institute Genomics Platform"/>
            <consortium name="The Broad Institute Genome Sequencing Center for Infectious Disease"/>
            <person name="Wu L."/>
            <person name="Ma J."/>
        </authorList>
    </citation>
    <scope>NUCLEOTIDE SEQUENCE [LARGE SCALE GENOMIC DNA]</scope>
    <source>
        <strain evidence="6">CGMCC 4.7455</strain>
    </source>
</reference>
<evidence type="ECO:0000259" key="4">
    <source>
        <dbReference type="Pfam" id="PF13377"/>
    </source>
</evidence>
<dbReference type="RefSeq" id="WP_380897895.1">
    <property type="nucleotide sequence ID" value="NZ_JBHUFU010000003.1"/>
</dbReference>
<dbReference type="InterPro" id="IPR028082">
    <property type="entry name" value="Peripla_BP_I"/>
</dbReference>
<dbReference type="InterPro" id="IPR046335">
    <property type="entry name" value="LacI/GalR-like_sensor"/>
</dbReference>
<keyword evidence="1" id="KW-0805">Transcription regulation</keyword>
<protein>
    <submittedName>
        <fullName evidence="5">LacI family DNA-binding transcriptional regulator</fullName>
    </submittedName>
</protein>
<dbReference type="Proteomes" id="UP001597365">
    <property type="component" value="Unassembled WGS sequence"/>
</dbReference>
<dbReference type="Pfam" id="PF13377">
    <property type="entry name" value="Peripla_BP_3"/>
    <property type="match status" value="1"/>
</dbReference>
<name>A0ABW4PF99_9ACTN</name>
<keyword evidence="3" id="KW-0804">Transcription</keyword>
<keyword evidence="6" id="KW-1185">Reference proteome</keyword>
<comment type="caution">
    <text evidence="5">The sequence shown here is derived from an EMBL/GenBank/DDBJ whole genome shotgun (WGS) entry which is preliminary data.</text>
</comment>
<evidence type="ECO:0000256" key="3">
    <source>
        <dbReference type="ARBA" id="ARBA00023163"/>
    </source>
</evidence>
<accession>A0ABW4PF99</accession>
<dbReference type="CDD" id="cd06267">
    <property type="entry name" value="PBP1_LacI_sugar_binding-like"/>
    <property type="match status" value="1"/>
</dbReference>
<evidence type="ECO:0000256" key="2">
    <source>
        <dbReference type="ARBA" id="ARBA00023125"/>
    </source>
</evidence>
<feature type="domain" description="Transcriptional regulator LacI/GalR-like sensor" evidence="4">
    <location>
        <begin position="145"/>
        <end position="301"/>
    </location>
</feature>
<keyword evidence="2 5" id="KW-0238">DNA-binding</keyword>
<dbReference type="SUPFAM" id="SSF53822">
    <property type="entry name" value="Periplasmic binding protein-like I"/>
    <property type="match status" value="1"/>
</dbReference>
<dbReference type="Gene3D" id="3.40.50.2300">
    <property type="match status" value="2"/>
</dbReference>
<dbReference type="GO" id="GO:0003677">
    <property type="term" value="F:DNA binding"/>
    <property type="evidence" value="ECO:0007669"/>
    <property type="project" value="UniProtKB-KW"/>
</dbReference>